<dbReference type="AlphaFoldDB" id="A0A816KHQ2"/>
<proteinExistence type="predicted"/>
<protein>
    <submittedName>
        <fullName evidence="1">(rape) hypothetical protein</fullName>
    </submittedName>
</protein>
<dbReference type="Proteomes" id="UP001295469">
    <property type="component" value="Chromosome C02"/>
</dbReference>
<gene>
    <name evidence="1" type="ORF">DARMORV10_C02P46670.1</name>
</gene>
<reference evidence="1" key="1">
    <citation type="submission" date="2021-01" db="EMBL/GenBank/DDBJ databases">
        <authorList>
            <consortium name="Genoscope - CEA"/>
            <person name="William W."/>
        </authorList>
    </citation>
    <scope>NUCLEOTIDE SEQUENCE</scope>
</reference>
<accession>A0A816KHQ2</accession>
<organism evidence="1">
    <name type="scientific">Brassica napus</name>
    <name type="common">Rape</name>
    <dbReference type="NCBI Taxonomy" id="3708"/>
    <lineage>
        <taxon>Eukaryota</taxon>
        <taxon>Viridiplantae</taxon>
        <taxon>Streptophyta</taxon>
        <taxon>Embryophyta</taxon>
        <taxon>Tracheophyta</taxon>
        <taxon>Spermatophyta</taxon>
        <taxon>Magnoliopsida</taxon>
        <taxon>eudicotyledons</taxon>
        <taxon>Gunneridae</taxon>
        <taxon>Pentapetalae</taxon>
        <taxon>rosids</taxon>
        <taxon>malvids</taxon>
        <taxon>Brassicales</taxon>
        <taxon>Brassicaceae</taxon>
        <taxon>Brassiceae</taxon>
        <taxon>Brassica</taxon>
    </lineage>
</organism>
<evidence type="ECO:0000313" key="1">
    <source>
        <dbReference type="EMBL" id="CAF1919383.1"/>
    </source>
</evidence>
<name>A0A816KHQ2_BRANA</name>
<dbReference type="EMBL" id="HG994366">
    <property type="protein sequence ID" value="CAF1919383.1"/>
    <property type="molecule type" value="Genomic_DNA"/>
</dbReference>
<sequence>MINMLEQETGKDDIEAGVSEGIFYMHFEKIHHQK</sequence>